<dbReference type="SUPFAM" id="SSF51556">
    <property type="entry name" value="Metallo-dependent hydrolases"/>
    <property type="match status" value="1"/>
</dbReference>
<gene>
    <name evidence="1" type="ORF">DPMN_124767</name>
</gene>
<reference evidence="1" key="1">
    <citation type="journal article" date="2019" name="bioRxiv">
        <title>The Genome of the Zebra Mussel, Dreissena polymorpha: A Resource for Invasive Species Research.</title>
        <authorList>
            <person name="McCartney M.A."/>
            <person name="Auch B."/>
            <person name="Kono T."/>
            <person name="Mallez S."/>
            <person name="Zhang Y."/>
            <person name="Obille A."/>
            <person name="Becker A."/>
            <person name="Abrahante J.E."/>
            <person name="Garbe J."/>
            <person name="Badalamenti J.P."/>
            <person name="Herman A."/>
            <person name="Mangelson H."/>
            <person name="Liachko I."/>
            <person name="Sullivan S."/>
            <person name="Sone E.D."/>
            <person name="Koren S."/>
            <person name="Silverstein K.A.T."/>
            <person name="Beckman K.B."/>
            <person name="Gohl D.M."/>
        </authorList>
    </citation>
    <scope>NUCLEOTIDE SEQUENCE</scope>
    <source>
        <strain evidence="1">Duluth1</strain>
        <tissue evidence="1">Whole animal</tissue>
    </source>
</reference>
<organism evidence="1 2">
    <name type="scientific">Dreissena polymorpha</name>
    <name type="common">Zebra mussel</name>
    <name type="synonym">Mytilus polymorpha</name>
    <dbReference type="NCBI Taxonomy" id="45954"/>
    <lineage>
        <taxon>Eukaryota</taxon>
        <taxon>Metazoa</taxon>
        <taxon>Spiralia</taxon>
        <taxon>Lophotrochozoa</taxon>
        <taxon>Mollusca</taxon>
        <taxon>Bivalvia</taxon>
        <taxon>Autobranchia</taxon>
        <taxon>Heteroconchia</taxon>
        <taxon>Euheterodonta</taxon>
        <taxon>Imparidentia</taxon>
        <taxon>Neoheterodontei</taxon>
        <taxon>Myida</taxon>
        <taxon>Dreissenoidea</taxon>
        <taxon>Dreissenidae</taxon>
        <taxon>Dreissena</taxon>
    </lineage>
</organism>
<comment type="caution">
    <text evidence="1">The sequence shown here is derived from an EMBL/GenBank/DDBJ whole genome shotgun (WGS) entry which is preliminary data.</text>
</comment>
<keyword evidence="2" id="KW-1185">Reference proteome</keyword>
<accession>A0A9D4GW88</accession>
<dbReference type="EMBL" id="JAIWYP010000005">
    <property type="protein sequence ID" value="KAH3822973.1"/>
    <property type="molecule type" value="Genomic_DNA"/>
</dbReference>
<reference evidence="1" key="2">
    <citation type="submission" date="2020-11" db="EMBL/GenBank/DDBJ databases">
        <authorList>
            <person name="McCartney M.A."/>
            <person name="Auch B."/>
            <person name="Kono T."/>
            <person name="Mallez S."/>
            <person name="Becker A."/>
            <person name="Gohl D.M."/>
            <person name="Silverstein K.A.T."/>
            <person name="Koren S."/>
            <person name="Bechman K.B."/>
            <person name="Herman A."/>
            <person name="Abrahante J.E."/>
            <person name="Garbe J."/>
        </authorList>
    </citation>
    <scope>NUCLEOTIDE SEQUENCE</scope>
    <source>
        <strain evidence="1">Duluth1</strain>
        <tissue evidence="1">Whole animal</tissue>
    </source>
</reference>
<protein>
    <submittedName>
        <fullName evidence="1">Uncharacterized protein</fullName>
    </submittedName>
</protein>
<dbReference type="InterPro" id="IPR032466">
    <property type="entry name" value="Metal_Hydrolase"/>
</dbReference>
<sequence>MEEHDGCSPSREEKANIPRWGVSIYCDPDTYPMDQHVPDLPQYISVGLGIHPRHALKYSVTLVNQAVKTFQNLLGNPCMAVFGEVGLHHTEPIKCWAYQVEMLEKILPFLEDRHVLVIHCHGMEDDCGTEGFSCSSMS</sequence>
<name>A0A9D4GW88_DREPO</name>
<dbReference type="Proteomes" id="UP000828390">
    <property type="component" value="Unassembled WGS sequence"/>
</dbReference>
<evidence type="ECO:0000313" key="1">
    <source>
        <dbReference type="EMBL" id="KAH3822973.1"/>
    </source>
</evidence>
<proteinExistence type="predicted"/>
<dbReference type="Gene3D" id="3.20.20.140">
    <property type="entry name" value="Metal-dependent hydrolases"/>
    <property type="match status" value="1"/>
</dbReference>
<evidence type="ECO:0000313" key="2">
    <source>
        <dbReference type="Proteomes" id="UP000828390"/>
    </source>
</evidence>
<dbReference type="AlphaFoldDB" id="A0A9D4GW88"/>